<keyword evidence="5" id="KW-0206">Cytoskeleton</keyword>
<proteinExistence type="inferred from homology"/>
<evidence type="ECO:0000256" key="1">
    <source>
        <dbReference type="ARBA" id="ARBA00004186"/>
    </source>
</evidence>
<dbReference type="PANTHER" id="PTHR28578">
    <property type="entry name" value="MITOTIC-SPINDLE ORGANIZING PROTEIN 2A-RELATED"/>
    <property type="match status" value="1"/>
</dbReference>
<gene>
    <name evidence="7" type="primary">ORF21704</name>
</gene>
<comment type="subcellular location">
    <subcellularLocation>
        <location evidence="2">Cytoplasm</location>
        <location evidence="2">Cytoskeleton</location>
        <location evidence="2">Microtubule organizing center</location>
        <location evidence="2">Centrosome</location>
    </subcellularLocation>
    <subcellularLocation>
        <location evidence="1">Cytoplasm</location>
        <location evidence="1">Cytoskeleton</location>
        <location evidence="1">Spindle</location>
    </subcellularLocation>
</comment>
<feature type="non-terminal residue" evidence="7">
    <location>
        <position position="211"/>
    </location>
</feature>
<feature type="region of interest" description="Disordered" evidence="6">
    <location>
        <begin position="88"/>
        <end position="110"/>
    </location>
</feature>
<dbReference type="GO" id="GO:0005819">
    <property type="term" value="C:spindle"/>
    <property type="evidence" value="ECO:0007669"/>
    <property type="project" value="UniProtKB-SubCell"/>
</dbReference>
<sequence length="211" mass="23316">AILSPDDMALHELAQLAGVTIDQRIFKIILDLLKMNVSPVAIIEVLRSMCSHGHGSIVSKLSSALLEHDVSDRTHDQRDRSLNQIEIAQKSGRQVKTTSQGHQDESSSSIDYLARASSSYGQDVNSYSDVSSEKFSRDSSHSSSRSQPHLISDSSYGREGVRSHNKKQGQSSLPRSDMFITSRQDTGSHVNNEGRGSLRQSDKYVTTRQKT</sequence>
<dbReference type="Pfam" id="PF12926">
    <property type="entry name" value="MOZART2"/>
    <property type="match status" value="1"/>
</dbReference>
<organism evidence="7">
    <name type="scientific">Arion vulgaris</name>
    <dbReference type="NCBI Taxonomy" id="1028688"/>
    <lineage>
        <taxon>Eukaryota</taxon>
        <taxon>Metazoa</taxon>
        <taxon>Spiralia</taxon>
        <taxon>Lophotrochozoa</taxon>
        <taxon>Mollusca</taxon>
        <taxon>Gastropoda</taxon>
        <taxon>Heterobranchia</taxon>
        <taxon>Euthyneura</taxon>
        <taxon>Panpulmonata</taxon>
        <taxon>Eupulmonata</taxon>
        <taxon>Stylommatophora</taxon>
        <taxon>Helicina</taxon>
        <taxon>Arionoidea</taxon>
        <taxon>Arionidae</taxon>
        <taxon>Arion</taxon>
    </lineage>
</organism>
<dbReference type="AlphaFoldDB" id="A0A0B6YCI3"/>
<comment type="similarity">
    <text evidence="3">Belongs to the MOZART2 family.</text>
</comment>
<protein>
    <submittedName>
        <fullName evidence="7">Uncharacterized protein</fullName>
    </submittedName>
</protein>
<evidence type="ECO:0000256" key="2">
    <source>
        <dbReference type="ARBA" id="ARBA00004300"/>
    </source>
</evidence>
<name>A0A0B6YCI3_9EUPU</name>
<accession>A0A0B6YCI3</accession>
<dbReference type="GO" id="GO:0005813">
    <property type="term" value="C:centrosome"/>
    <property type="evidence" value="ECO:0007669"/>
    <property type="project" value="UniProtKB-SubCell"/>
</dbReference>
<feature type="compositionally biased region" description="Basic and acidic residues" evidence="6">
    <location>
        <begin position="131"/>
        <end position="140"/>
    </location>
</feature>
<dbReference type="InterPro" id="IPR024332">
    <property type="entry name" value="MOZART2"/>
</dbReference>
<evidence type="ECO:0000256" key="4">
    <source>
        <dbReference type="ARBA" id="ARBA00022490"/>
    </source>
</evidence>
<reference evidence="7" key="1">
    <citation type="submission" date="2014-12" db="EMBL/GenBank/DDBJ databases">
        <title>Insight into the proteome of Arion vulgaris.</title>
        <authorList>
            <person name="Aradska J."/>
            <person name="Bulat T."/>
            <person name="Smidak R."/>
            <person name="Sarate P."/>
            <person name="Gangsoo J."/>
            <person name="Sialana F."/>
            <person name="Bilban M."/>
            <person name="Lubec G."/>
        </authorList>
    </citation>
    <scope>NUCLEOTIDE SEQUENCE</scope>
    <source>
        <tissue evidence="7">Skin</tissue>
    </source>
</reference>
<dbReference type="EMBL" id="HACG01007117">
    <property type="protein sequence ID" value="CEK53982.1"/>
    <property type="molecule type" value="Transcribed_RNA"/>
</dbReference>
<evidence type="ECO:0000313" key="7">
    <source>
        <dbReference type="EMBL" id="CEK53982.1"/>
    </source>
</evidence>
<evidence type="ECO:0000256" key="3">
    <source>
        <dbReference type="ARBA" id="ARBA00007286"/>
    </source>
</evidence>
<feature type="region of interest" description="Disordered" evidence="6">
    <location>
        <begin position="122"/>
        <end position="211"/>
    </location>
</feature>
<evidence type="ECO:0000256" key="6">
    <source>
        <dbReference type="SAM" id="MobiDB-lite"/>
    </source>
</evidence>
<dbReference type="PANTHER" id="PTHR28578:SF2">
    <property type="entry name" value="MITOTIC-SPINDLE ORGANIZING PROTEIN 2"/>
    <property type="match status" value="1"/>
</dbReference>
<evidence type="ECO:0000256" key="5">
    <source>
        <dbReference type="ARBA" id="ARBA00023212"/>
    </source>
</evidence>
<feature type="compositionally biased region" description="Polar residues" evidence="6">
    <location>
        <begin position="168"/>
        <end position="191"/>
    </location>
</feature>
<keyword evidence="4" id="KW-0963">Cytoplasm</keyword>
<feature type="non-terminal residue" evidence="7">
    <location>
        <position position="1"/>
    </location>
</feature>